<organism evidence="1 2">
    <name type="scientific">Proteus penneri</name>
    <dbReference type="NCBI Taxonomy" id="102862"/>
    <lineage>
        <taxon>Bacteria</taxon>
        <taxon>Pseudomonadati</taxon>
        <taxon>Pseudomonadota</taxon>
        <taxon>Gammaproteobacteria</taxon>
        <taxon>Enterobacterales</taxon>
        <taxon>Morganellaceae</taxon>
        <taxon>Proteus</taxon>
    </lineage>
</organism>
<sequence>MNKTISTDCVIGLKKAIDKSGGQTHLAKLITGISGKTVKQQQVWNWLNRNKRIPSDKVLLVELATGIPRDQLRPDLYPNKTDGLPKE</sequence>
<dbReference type="EMBL" id="CVRY01000009">
    <property type="protein sequence ID" value="CRL65470.1"/>
    <property type="molecule type" value="Genomic_DNA"/>
</dbReference>
<dbReference type="Gene3D" id="1.10.260.40">
    <property type="entry name" value="lambda repressor-like DNA-binding domains"/>
    <property type="match status" value="1"/>
</dbReference>
<reference evidence="2" key="1">
    <citation type="submission" date="2015-06" db="EMBL/GenBank/DDBJ databases">
        <authorList>
            <person name="Urmite Genomes"/>
        </authorList>
    </citation>
    <scope>NUCLEOTIDE SEQUENCE [LARGE SCALE GENOMIC DNA]</scope>
    <source>
        <strain evidence="2">CSUR P1867</strain>
    </source>
</reference>
<dbReference type="GO" id="GO:0003677">
    <property type="term" value="F:DNA binding"/>
    <property type="evidence" value="ECO:0007669"/>
    <property type="project" value="InterPro"/>
</dbReference>
<dbReference type="Proteomes" id="UP000183920">
    <property type="component" value="Unassembled WGS sequence"/>
</dbReference>
<proteinExistence type="predicted"/>
<accession>A0A0G4QID1</accession>
<dbReference type="AlphaFoldDB" id="A0A0G4QID1"/>
<gene>
    <name evidence="1" type="ORF">BN1804_03524</name>
</gene>
<evidence type="ECO:0008006" key="3">
    <source>
        <dbReference type="Google" id="ProtNLM"/>
    </source>
</evidence>
<dbReference type="InterPro" id="IPR010982">
    <property type="entry name" value="Lambda_DNA-bd_dom_sf"/>
</dbReference>
<dbReference type="RefSeq" id="WP_072065170.1">
    <property type="nucleotide sequence ID" value="NZ_CVRY01000009.1"/>
</dbReference>
<name>A0A0G4QID1_9GAMM</name>
<evidence type="ECO:0000313" key="1">
    <source>
        <dbReference type="EMBL" id="CRL65470.1"/>
    </source>
</evidence>
<dbReference type="Pfam" id="PF15943">
    <property type="entry name" value="YdaS_toxin"/>
    <property type="match status" value="1"/>
</dbReference>
<protein>
    <recommendedName>
        <fullName evidence="3">Cytoplasmic chaperone TorD</fullName>
    </recommendedName>
</protein>
<dbReference type="InterPro" id="IPR031856">
    <property type="entry name" value="YdaS_toxin-like"/>
</dbReference>
<evidence type="ECO:0000313" key="2">
    <source>
        <dbReference type="Proteomes" id="UP000183920"/>
    </source>
</evidence>